<keyword evidence="15" id="KW-0966">Cell projection</keyword>
<evidence type="ECO:0000256" key="16">
    <source>
        <dbReference type="ARBA" id="ARBA00035852"/>
    </source>
</evidence>
<evidence type="ECO:0000256" key="24">
    <source>
        <dbReference type="ARBA" id="ARBA00047969"/>
    </source>
</evidence>
<dbReference type="PANTHER" id="PTHR12418:SF19">
    <property type="entry name" value="ACYL-COENZYME A THIOESTERASE THEM4"/>
    <property type="match status" value="1"/>
</dbReference>
<comment type="similarity">
    <text evidence="18">Belongs to the THEM4/THEM5 thioesterase family.</text>
</comment>
<comment type="catalytic activity">
    <reaction evidence="17">
        <text>(9Z)-octadecenoyl-CoA + H2O = (9Z)-octadecenoate + CoA + H(+)</text>
        <dbReference type="Rhea" id="RHEA:40139"/>
        <dbReference type="ChEBI" id="CHEBI:15377"/>
        <dbReference type="ChEBI" id="CHEBI:15378"/>
        <dbReference type="ChEBI" id="CHEBI:30823"/>
        <dbReference type="ChEBI" id="CHEBI:57287"/>
        <dbReference type="ChEBI" id="CHEBI:57387"/>
    </reaction>
    <physiologicalReaction direction="left-to-right" evidence="17">
        <dbReference type="Rhea" id="RHEA:40140"/>
    </physiologicalReaction>
</comment>
<dbReference type="EC" id="3.1.2.2" evidence="19"/>
<dbReference type="Proteomes" id="UP001652625">
    <property type="component" value="Chromosome 13"/>
</dbReference>
<keyword evidence="7" id="KW-0053">Apoptosis</keyword>
<comment type="catalytic activity">
    <reaction evidence="24">
        <text>decanoyl-CoA + H2O = decanoate + CoA + H(+)</text>
        <dbReference type="Rhea" id="RHEA:40059"/>
        <dbReference type="ChEBI" id="CHEBI:15377"/>
        <dbReference type="ChEBI" id="CHEBI:15378"/>
        <dbReference type="ChEBI" id="CHEBI:27689"/>
        <dbReference type="ChEBI" id="CHEBI:57287"/>
        <dbReference type="ChEBI" id="CHEBI:61430"/>
    </reaction>
    <physiologicalReaction direction="left-to-right" evidence="24">
        <dbReference type="Rhea" id="RHEA:40060"/>
    </physiologicalReaction>
</comment>
<comment type="catalytic activity">
    <reaction evidence="16">
        <text>(5Z,8Z,11Z,14Z)-eicosatetraenoyl-CoA + H2O = (5Z,8Z,11Z,14Z)-eicosatetraenoate + CoA + H(+)</text>
        <dbReference type="Rhea" id="RHEA:40151"/>
        <dbReference type="ChEBI" id="CHEBI:15377"/>
        <dbReference type="ChEBI" id="CHEBI:15378"/>
        <dbReference type="ChEBI" id="CHEBI:32395"/>
        <dbReference type="ChEBI" id="CHEBI:57287"/>
        <dbReference type="ChEBI" id="CHEBI:57368"/>
    </reaction>
    <physiologicalReaction direction="left-to-right" evidence="16">
        <dbReference type="Rhea" id="RHEA:40152"/>
    </physiologicalReaction>
</comment>
<comment type="catalytic activity">
    <reaction evidence="22">
        <text>octanoyl-CoA + H2O = octanoate + CoA + H(+)</text>
        <dbReference type="Rhea" id="RHEA:30143"/>
        <dbReference type="ChEBI" id="CHEBI:15377"/>
        <dbReference type="ChEBI" id="CHEBI:15378"/>
        <dbReference type="ChEBI" id="CHEBI:25646"/>
        <dbReference type="ChEBI" id="CHEBI:57287"/>
        <dbReference type="ChEBI" id="CHEBI:57386"/>
    </reaction>
    <physiologicalReaction direction="left-to-right" evidence="22">
        <dbReference type="Rhea" id="RHEA:30144"/>
    </physiologicalReaction>
</comment>
<evidence type="ECO:0000256" key="14">
    <source>
        <dbReference type="ARBA" id="ARBA00023136"/>
    </source>
</evidence>
<proteinExistence type="inferred from homology"/>
<dbReference type="CDD" id="cd03443">
    <property type="entry name" value="PaaI_thioesterase"/>
    <property type="match status" value="1"/>
</dbReference>
<evidence type="ECO:0000256" key="9">
    <source>
        <dbReference type="ARBA" id="ARBA00022801"/>
    </source>
</evidence>
<keyword evidence="5" id="KW-1003">Cell membrane</keyword>
<dbReference type="GeneID" id="100214723"/>
<dbReference type="Gene3D" id="3.10.129.10">
    <property type="entry name" value="Hotdog Thioesterase"/>
    <property type="match status" value="1"/>
</dbReference>
<evidence type="ECO:0000256" key="8">
    <source>
        <dbReference type="ARBA" id="ARBA00022792"/>
    </source>
</evidence>
<accession>A0ABM4DDL1</accession>
<dbReference type="InterPro" id="IPR006683">
    <property type="entry name" value="Thioestr_dom"/>
</dbReference>
<comment type="catalytic activity">
    <reaction evidence="25">
        <text>dodecanoyl-CoA + H2O = dodecanoate + CoA + H(+)</text>
        <dbReference type="Rhea" id="RHEA:30135"/>
        <dbReference type="ChEBI" id="CHEBI:15377"/>
        <dbReference type="ChEBI" id="CHEBI:15378"/>
        <dbReference type="ChEBI" id="CHEBI:18262"/>
        <dbReference type="ChEBI" id="CHEBI:57287"/>
        <dbReference type="ChEBI" id="CHEBI:57375"/>
    </reaction>
    <physiologicalReaction direction="left-to-right" evidence="25">
        <dbReference type="Rhea" id="RHEA:30136"/>
    </physiologicalReaction>
</comment>
<gene>
    <name evidence="29 30" type="primary">LOC100214723</name>
</gene>
<keyword evidence="14" id="KW-0472">Membrane</keyword>
<keyword evidence="10" id="KW-0276">Fatty acid metabolism</keyword>
<evidence type="ECO:0000256" key="22">
    <source>
        <dbReference type="ARBA" id="ARBA00047588"/>
    </source>
</evidence>
<evidence type="ECO:0000256" key="10">
    <source>
        <dbReference type="ARBA" id="ARBA00022832"/>
    </source>
</evidence>
<feature type="domain" description="Thioesterase" evidence="27">
    <location>
        <begin position="106"/>
        <end position="178"/>
    </location>
</feature>
<evidence type="ECO:0000256" key="23">
    <source>
        <dbReference type="ARBA" id="ARBA00047734"/>
    </source>
</evidence>
<name>A0ABM4DDL1_HYDVU</name>
<evidence type="ECO:0000313" key="28">
    <source>
        <dbReference type="Proteomes" id="UP001652625"/>
    </source>
</evidence>
<evidence type="ECO:0000259" key="27">
    <source>
        <dbReference type="Pfam" id="PF03061"/>
    </source>
</evidence>
<dbReference type="PANTHER" id="PTHR12418">
    <property type="entry name" value="ACYL-COENZYME A THIOESTERASE THEM4"/>
    <property type="match status" value="1"/>
</dbReference>
<comment type="catalytic activity">
    <reaction evidence="26">
        <text>tetradecanoyl-CoA + H2O = tetradecanoate + CoA + H(+)</text>
        <dbReference type="Rhea" id="RHEA:40119"/>
        <dbReference type="ChEBI" id="CHEBI:15377"/>
        <dbReference type="ChEBI" id="CHEBI:15378"/>
        <dbReference type="ChEBI" id="CHEBI:30807"/>
        <dbReference type="ChEBI" id="CHEBI:57287"/>
        <dbReference type="ChEBI" id="CHEBI:57385"/>
    </reaction>
    <physiologicalReaction direction="left-to-right" evidence="26">
        <dbReference type="Rhea" id="RHEA:40120"/>
    </physiologicalReaction>
</comment>
<keyword evidence="13" id="KW-0496">Mitochondrion</keyword>
<comment type="catalytic activity">
    <reaction evidence="23">
        <text>hexadecanoyl-CoA + H2O = hexadecanoate + CoA + H(+)</text>
        <dbReference type="Rhea" id="RHEA:16645"/>
        <dbReference type="ChEBI" id="CHEBI:7896"/>
        <dbReference type="ChEBI" id="CHEBI:15377"/>
        <dbReference type="ChEBI" id="CHEBI:15378"/>
        <dbReference type="ChEBI" id="CHEBI:57287"/>
        <dbReference type="ChEBI" id="CHEBI:57379"/>
        <dbReference type="EC" id="3.1.2.2"/>
    </reaction>
    <physiologicalReaction direction="left-to-right" evidence="23">
        <dbReference type="Rhea" id="RHEA:16646"/>
    </physiologicalReaction>
</comment>
<keyword evidence="6" id="KW-0963">Cytoplasm</keyword>
<evidence type="ECO:0000256" key="6">
    <source>
        <dbReference type="ARBA" id="ARBA00022490"/>
    </source>
</evidence>
<comment type="subcellular location">
    <subcellularLocation>
        <location evidence="3">Cell projection</location>
        <location evidence="3">Ruffle membrane</location>
    </subcellularLocation>
    <subcellularLocation>
        <location evidence="1">Cytoplasm</location>
    </subcellularLocation>
    <subcellularLocation>
        <location evidence="4">Mitochondrion inner membrane</location>
        <topology evidence="4">Peripheral membrane protein</topology>
    </subcellularLocation>
    <subcellularLocation>
        <location evidence="2">Mitochondrion intermembrane space</location>
    </subcellularLocation>
</comment>
<evidence type="ECO:0000256" key="17">
    <source>
        <dbReference type="ARBA" id="ARBA00037002"/>
    </source>
</evidence>
<dbReference type="Pfam" id="PF03061">
    <property type="entry name" value="4HBT"/>
    <property type="match status" value="1"/>
</dbReference>
<dbReference type="RefSeq" id="XP_065672497.1">
    <property type="nucleotide sequence ID" value="XM_065816425.1"/>
</dbReference>
<evidence type="ECO:0000256" key="15">
    <source>
        <dbReference type="ARBA" id="ARBA00023273"/>
    </source>
</evidence>
<keyword evidence="11" id="KW-0809">Transit peptide</keyword>
<dbReference type="InterPro" id="IPR029069">
    <property type="entry name" value="HotDog_dom_sf"/>
</dbReference>
<evidence type="ECO:0000256" key="2">
    <source>
        <dbReference type="ARBA" id="ARBA00004569"/>
    </source>
</evidence>
<sequence length="195" mass="22181">MQILRQINKKFQRSIIKHFKITTMERLDIPDDSWSNKAKESNALLENFALLNNWEKHELVKQTGDIRTYGRCGNEKIFYGALFYSIHEQKAKGSITYGPWSSNGTNYVHGGAIATHHDSIAGILVNKLFGPCVTAYLNINYKSPMSVGSTFLYECDVKKVEGRKIFVENKIFSFEHEQVVGDASALFVLLKKDLL</sequence>
<dbReference type="InterPro" id="IPR052365">
    <property type="entry name" value="THEM4/THEM5_acyl-CoA_thioest"/>
</dbReference>
<evidence type="ECO:0000256" key="5">
    <source>
        <dbReference type="ARBA" id="ARBA00022475"/>
    </source>
</evidence>
<evidence type="ECO:0000256" key="1">
    <source>
        <dbReference type="ARBA" id="ARBA00004496"/>
    </source>
</evidence>
<evidence type="ECO:0000256" key="12">
    <source>
        <dbReference type="ARBA" id="ARBA00023098"/>
    </source>
</evidence>
<evidence type="ECO:0000313" key="29">
    <source>
        <dbReference type="RefSeq" id="XP_065672496.1"/>
    </source>
</evidence>
<dbReference type="SUPFAM" id="SSF54637">
    <property type="entry name" value="Thioesterase/thiol ester dehydrase-isomerase"/>
    <property type="match status" value="1"/>
</dbReference>
<evidence type="ECO:0000256" key="19">
    <source>
        <dbReference type="ARBA" id="ARBA00038848"/>
    </source>
</evidence>
<evidence type="ECO:0000256" key="26">
    <source>
        <dbReference type="ARBA" id="ARBA00048180"/>
    </source>
</evidence>
<evidence type="ECO:0000313" key="30">
    <source>
        <dbReference type="RefSeq" id="XP_065672497.1"/>
    </source>
</evidence>
<protein>
    <recommendedName>
        <fullName evidence="20">Acyl-coenzyme A thioesterase THEM4</fullName>
        <ecNumber evidence="19">3.1.2.2</ecNumber>
    </recommendedName>
    <alternativeName>
        <fullName evidence="21">Thioesterase superfamily member 4</fullName>
    </alternativeName>
</protein>
<evidence type="ECO:0000256" key="3">
    <source>
        <dbReference type="ARBA" id="ARBA00004632"/>
    </source>
</evidence>
<evidence type="ECO:0000256" key="21">
    <source>
        <dbReference type="ARBA" id="ARBA00043210"/>
    </source>
</evidence>
<dbReference type="RefSeq" id="XP_065672496.1">
    <property type="nucleotide sequence ID" value="XM_065816424.1"/>
</dbReference>
<keyword evidence="8" id="KW-0999">Mitochondrion inner membrane</keyword>
<keyword evidence="28" id="KW-1185">Reference proteome</keyword>
<evidence type="ECO:0000256" key="20">
    <source>
        <dbReference type="ARBA" id="ARBA00040123"/>
    </source>
</evidence>
<evidence type="ECO:0000256" key="4">
    <source>
        <dbReference type="ARBA" id="ARBA00004637"/>
    </source>
</evidence>
<evidence type="ECO:0000256" key="18">
    <source>
        <dbReference type="ARBA" id="ARBA00038456"/>
    </source>
</evidence>
<evidence type="ECO:0000256" key="13">
    <source>
        <dbReference type="ARBA" id="ARBA00023128"/>
    </source>
</evidence>
<evidence type="ECO:0000256" key="11">
    <source>
        <dbReference type="ARBA" id="ARBA00022946"/>
    </source>
</evidence>
<evidence type="ECO:0000256" key="7">
    <source>
        <dbReference type="ARBA" id="ARBA00022703"/>
    </source>
</evidence>
<reference evidence="29 30" key="1">
    <citation type="submission" date="2025-05" db="UniProtKB">
        <authorList>
            <consortium name="RefSeq"/>
        </authorList>
    </citation>
    <scope>IDENTIFICATION</scope>
</reference>
<organism evidence="28 29">
    <name type="scientific">Hydra vulgaris</name>
    <name type="common">Hydra</name>
    <name type="synonym">Hydra attenuata</name>
    <dbReference type="NCBI Taxonomy" id="6087"/>
    <lineage>
        <taxon>Eukaryota</taxon>
        <taxon>Metazoa</taxon>
        <taxon>Cnidaria</taxon>
        <taxon>Hydrozoa</taxon>
        <taxon>Hydroidolina</taxon>
        <taxon>Anthoathecata</taxon>
        <taxon>Aplanulata</taxon>
        <taxon>Hydridae</taxon>
        <taxon>Hydra</taxon>
    </lineage>
</organism>
<evidence type="ECO:0000256" key="25">
    <source>
        <dbReference type="ARBA" id="ARBA00048074"/>
    </source>
</evidence>
<keyword evidence="12" id="KW-0443">Lipid metabolism</keyword>
<keyword evidence="9" id="KW-0378">Hydrolase</keyword>